<dbReference type="InterPro" id="IPR004378">
    <property type="entry name" value="F420H2_quin_Rdtase"/>
</dbReference>
<accession>A0ABU4ET19</accession>
<reference evidence="1 2" key="1">
    <citation type="submission" date="2023-10" db="EMBL/GenBank/DDBJ databases">
        <title>Development of a sustainable strategy for remediation of hydrocarbon-contaminated territories based on the waste exchange concept.</title>
        <authorList>
            <person name="Krivoruchko A."/>
        </authorList>
    </citation>
    <scope>NUCLEOTIDE SEQUENCE [LARGE SCALE GENOMIC DNA]</scope>
    <source>
        <strain evidence="1 2">IEGM 1236</strain>
    </source>
</reference>
<dbReference type="Proteomes" id="UP001185792">
    <property type="component" value="Unassembled WGS sequence"/>
</dbReference>
<dbReference type="InterPro" id="IPR012349">
    <property type="entry name" value="Split_barrel_FMN-bd"/>
</dbReference>
<comment type="caution">
    <text evidence="1">The sequence shown here is derived from an EMBL/GenBank/DDBJ whole genome shotgun (WGS) entry which is preliminary data.</text>
</comment>
<sequence>MNAAPELARFAARLASAIGTSGMRALAQFNKHVTNRAVRLWAGRVPHMAVIEHIGRRSGRTFKTPVMMFKSGQSVSVVLNYGVQSDWVQNVLEAGQARVEHRGRHYRLHSPELVAGDDDESPLQSGSRSATILRASVDTAEALTGAPQNRRSTTPPT</sequence>
<dbReference type="Gene3D" id="2.30.110.10">
    <property type="entry name" value="Electron Transport, Fmn-binding Protein, Chain A"/>
    <property type="match status" value="1"/>
</dbReference>
<organism evidence="1 2">
    <name type="scientific">Williamsia marianensis</name>
    <dbReference type="NCBI Taxonomy" id="85044"/>
    <lineage>
        <taxon>Bacteria</taxon>
        <taxon>Bacillati</taxon>
        <taxon>Actinomycetota</taxon>
        <taxon>Actinomycetes</taxon>
        <taxon>Mycobacteriales</taxon>
        <taxon>Nocardiaceae</taxon>
        <taxon>Williamsia</taxon>
    </lineage>
</organism>
<proteinExistence type="predicted"/>
<dbReference type="RefSeq" id="WP_317712783.1">
    <property type="nucleotide sequence ID" value="NZ_JAWLUM010000001.1"/>
</dbReference>
<protein>
    <submittedName>
        <fullName evidence="1">Nitroreductase family deazaflavin-dependent oxidoreductase</fullName>
    </submittedName>
</protein>
<dbReference type="NCBIfam" id="TIGR00026">
    <property type="entry name" value="hi_GC_TIGR00026"/>
    <property type="match status" value="1"/>
</dbReference>
<name>A0ABU4ET19_WILMA</name>
<keyword evidence="2" id="KW-1185">Reference proteome</keyword>
<evidence type="ECO:0000313" key="1">
    <source>
        <dbReference type="EMBL" id="MDV7133812.1"/>
    </source>
</evidence>
<evidence type="ECO:0000313" key="2">
    <source>
        <dbReference type="Proteomes" id="UP001185792"/>
    </source>
</evidence>
<gene>
    <name evidence="1" type="ORF">R4198_08895</name>
</gene>
<dbReference type="EMBL" id="JAWLUM010000001">
    <property type="protein sequence ID" value="MDV7133812.1"/>
    <property type="molecule type" value="Genomic_DNA"/>
</dbReference>
<dbReference type="Pfam" id="PF04075">
    <property type="entry name" value="F420H2_quin_red"/>
    <property type="match status" value="1"/>
</dbReference>